<sequence>MKQNYKLLSRIFLFSAVLAAATFIGCSKDEDEYIEPIPEPVVSPVTVDLTKVPYDSLSKYHFFDGEGEIIAAMKDLSPSLDVLPYAPASALFSDYAHKKRFVWMPKNTKATFNSDGTILELPVGAVLIKNFYYDNVQNIANVGGRRIIETRLMIRKSEGWIFADYKWNAEQTEATFDLLGSFTDVVFKDDNDVTRTVNYKIPNESQCVICHKSRDINDVTTYIPIGIKPQNLNNNYNYGTETKNQLTKWIEKGYLDSNFTFPTAENTTIDYNDTSQPIELRARSYVDINCAHCHGVDRHCDYRPMRFAFSETKDNLANMGVCVNTEDMQSFPPSLSKIVNAGRPENSMLYYRINTTNETYRMPLHGRTVLHDEGIALMRDWINSLDRCD</sequence>
<evidence type="ECO:0000256" key="1">
    <source>
        <dbReference type="SAM" id="SignalP"/>
    </source>
</evidence>
<feature type="signal peptide" evidence="1">
    <location>
        <begin position="1"/>
        <end position="19"/>
    </location>
</feature>
<name>A0A2S0RDQ1_9FLAO</name>
<evidence type="ECO:0008006" key="4">
    <source>
        <dbReference type="Google" id="ProtNLM"/>
    </source>
</evidence>
<proteinExistence type="predicted"/>
<reference evidence="2 3" key="1">
    <citation type="submission" date="2018-04" db="EMBL/GenBank/DDBJ databases">
        <title>Genome sequencing of Flavobacterium sp. HYN0048.</title>
        <authorList>
            <person name="Yi H."/>
            <person name="Baek C."/>
        </authorList>
    </citation>
    <scope>NUCLEOTIDE SEQUENCE [LARGE SCALE GENOMIC DNA]</scope>
    <source>
        <strain evidence="2 3">HYN0048</strain>
    </source>
</reference>
<evidence type="ECO:0000313" key="2">
    <source>
        <dbReference type="EMBL" id="AWA29873.1"/>
    </source>
</evidence>
<feature type="chain" id="PRO_5015540401" description="Repeat protein (TIGR03806 family)" evidence="1">
    <location>
        <begin position="20"/>
        <end position="389"/>
    </location>
</feature>
<dbReference type="PROSITE" id="PS51257">
    <property type="entry name" value="PROKAR_LIPOPROTEIN"/>
    <property type="match status" value="1"/>
</dbReference>
<protein>
    <recommendedName>
        <fullName evidence="4">Repeat protein (TIGR03806 family)</fullName>
    </recommendedName>
</protein>
<dbReference type="Proteomes" id="UP000244193">
    <property type="component" value="Chromosome"/>
</dbReference>
<gene>
    <name evidence="2" type="ORF">HYN48_07165</name>
</gene>
<dbReference type="EMBL" id="CP028811">
    <property type="protein sequence ID" value="AWA29873.1"/>
    <property type="molecule type" value="Genomic_DNA"/>
</dbReference>
<dbReference type="RefSeq" id="WP_108370457.1">
    <property type="nucleotide sequence ID" value="NZ_CP028811.1"/>
</dbReference>
<organism evidence="2 3">
    <name type="scientific">Flavobacterium magnum</name>
    <dbReference type="NCBI Taxonomy" id="2162713"/>
    <lineage>
        <taxon>Bacteria</taxon>
        <taxon>Pseudomonadati</taxon>
        <taxon>Bacteroidota</taxon>
        <taxon>Flavobacteriia</taxon>
        <taxon>Flavobacteriales</taxon>
        <taxon>Flavobacteriaceae</taxon>
        <taxon>Flavobacterium</taxon>
    </lineage>
</organism>
<dbReference type="OrthoDB" id="338827at2"/>
<keyword evidence="1" id="KW-0732">Signal</keyword>
<evidence type="ECO:0000313" key="3">
    <source>
        <dbReference type="Proteomes" id="UP000244193"/>
    </source>
</evidence>
<accession>A0A2S0RDQ1</accession>
<dbReference type="AlphaFoldDB" id="A0A2S0RDQ1"/>
<keyword evidence="3" id="KW-1185">Reference proteome</keyword>
<dbReference type="KEGG" id="fmg:HYN48_07165"/>